<name>A0A0F9RXG9_9ZZZZ</name>
<reference evidence="1" key="1">
    <citation type="journal article" date="2015" name="Nature">
        <title>Complex archaea that bridge the gap between prokaryotes and eukaryotes.</title>
        <authorList>
            <person name="Spang A."/>
            <person name="Saw J.H."/>
            <person name="Jorgensen S.L."/>
            <person name="Zaremba-Niedzwiedzka K."/>
            <person name="Martijn J."/>
            <person name="Lind A.E."/>
            <person name="van Eijk R."/>
            <person name="Schleper C."/>
            <person name="Guy L."/>
            <person name="Ettema T.J."/>
        </authorList>
    </citation>
    <scope>NUCLEOTIDE SEQUENCE</scope>
</reference>
<gene>
    <name evidence="1" type="ORF">LCGC14_0920920</name>
</gene>
<proteinExistence type="predicted"/>
<evidence type="ECO:0000313" key="1">
    <source>
        <dbReference type="EMBL" id="KKN21863.1"/>
    </source>
</evidence>
<sequence>MANYIVLHWTLGTKKEWKLLAEGSADDIQKFLDTNGGDKAEGYRVFAVEEYRVLSKEEPAFRVKR</sequence>
<dbReference type="EMBL" id="LAZR01003111">
    <property type="protein sequence ID" value="KKN21863.1"/>
    <property type="molecule type" value="Genomic_DNA"/>
</dbReference>
<comment type="caution">
    <text evidence="1">The sequence shown here is derived from an EMBL/GenBank/DDBJ whole genome shotgun (WGS) entry which is preliminary data.</text>
</comment>
<organism evidence="1">
    <name type="scientific">marine sediment metagenome</name>
    <dbReference type="NCBI Taxonomy" id="412755"/>
    <lineage>
        <taxon>unclassified sequences</taxon>
        <taxon>metagenomes</taxon>
        <taxon>ecological metagenomes</taxon>
    </lineage>
</organism>
<accession>A0A0F9RXG9</accession>
<dbReference type="AlphaFoldDB" id="A0A0F9RXG9"/>
<protein>
    <submittedName>
        <fullName evidence="1">Uncharacterized protein</fullName>
    </submittedName>
</protein>